<evidence type="ECO:0000256" key="1">
    <source>
        <dbReference type="SAM" id="Coils"/>
    </source>
</evidence>
<gene>
    <name evidence="3" type="ORF">XNOV1_A002392</name>
</gene>
<keyword evidence="4" id="KW-1185">Reference proteome</keyword>
<dbReference type="EMBL" id="OY660867">
    <property type="protein sequence ID" value="CAJ1054855.1"/>
    <property type="molecule type" value="Genomic_DNA"/>
</dbReference>
<name>A0AAV1F1R1_XYRNO</name>
<feature type="coiled-coil region" evidence="1">
    <location>
        <begin position="185"/>
        <end position="219"/>
    </location>
</feature>
<proteinExistence type="predicted"/>
<feature type="compositionally biased region" description="Polar residues" evidence="2">
    <location>
        <begin position="1"/>
        <end position="13"/>
    </location>
</feature>
<organism evidence="3 4">
    <name type="scientific">Xyrichtys novacula</name>
    <name type="common">Pearly razorfish</name>
    <name type="synonym">Hemipteronotus novacula</name>
    <dbReference type="NCBI Taxonomy" id="13765"/>
    <lineage>
        <taxon>Eukaryota</taxon>
        <taxon>Metazoa</taxon>
        <taxon>Chordata</taxon>
        <taxon>Craniata</taxon>
        <taxon>Vertebrata</taxon>
        <taxon>Euteleostomi</taxon>
        <taxon>Actinopterygii</taxon>
        <taxon>Neopterygii</taxon>
        <taxon>Teleostei</taxon>
        <taxon>Neoteleostei</taxon>
        <taxon>Acanthomorphata</taxon>
        <taxon>Eupercaria</taxon>
        <taxon>Labriformes</taxon>
        <taxon>Labridae</taxon>
        <taxon>Xyrichtys</taxon>
    </lineage>
</organism>
<evidence type="ECO:0000313" key="4">
    <source>
        <dbReference type="Proteomes" id="UP001178508"/>
    </source>
</evidence>
<reference evidence="3" key="1">
    <citation type="submission" date="2023-08" db="EMBL/GenBank/DDBJ databases">
        <authorList>
            <person name="Alioto T."/>
            <person name="Alioto T."/>
            <person name="Gomez Garrido J."/>
        </authorList>
    </citation>
    <scope>NUCLEOTIDE SEQUENCE</scope>
</reference>
<evidence type="ECO:0000256" key="2">
    <source>
        <dbReference type="SAM" id="MobiDB-lite"/>
    </source>
</evidence>
<evidence type="ECO:0000313" key="3">
    <source>
        <dbReference type="EMBL" id="CAJ1054855.1"/>
    </source>
</evidence>
<sequence length="280" mass="32732">MAKQRLQQNNSTAPKVPTAEQCTQTEDRTTSELIEELQTAHKDLQKWTTKLQCSEEQEEEDEQEQREKVQVLKSGILNFSVKLQQEQAALLKKAARIVTCTTEEKSTRHESQAAQSKEFEKINLELQTLQQDLHKQALSLKTAVKPSKPENKYVWIRIHKNMQQQTDLLDEEDIQRMKASFAAQLHDLKKANAELTEARTKAEEQLQLQQQQCQEERRILQVTIQVLLKEQKKKMEEWTEKQMYMAANMETLESEMAEILKKKTKKRSLLSRLFRHSSAN</sequence>
<feature type="coiled-coil region" evidence="1">
    <location>
        <begin position="37"/>
        <end position="64"/>
    </location>
</feature>
<dbReference type="AlphaFoldDB" id="A0AAV1F1R1"/>
<keyword evidence="1" id="KW-0175">Coiled coil</keyword>
<dbReference type="Proteomes" id="UP001178508">
    <property type="component" value="Chromosome 4"/>
</dbReference>
<protein>
    <submittedName>
        <fullName evidence="3">Uncharacterized protein</fullName>
    </submittedName>
</protein>
<feature type="region of interest" description="Disordered" evidence="2">
    <location>
        <begin position="1"/>
        <end position="32"/>
    </location>
</feature>
<accession>A0AAV1F1R1</accession>